<dbReference type="EMBL" id="KV921383">
    <property type="protein sequence ID" value="ORE16501.1"/>
    <property type="molecule type" value="Genomic_DNA"/>
</dbReference>
<reference evidence="3 4" key="1">
    <citation type="journal article" date="2016" name="Proc. Natl. Acad. Sci. U.S.A.">
        <title>Lipid metabolic changes in an early divergent fungus govern the establishment of a mutualistic symbiosis with endobacteria.</title>
        <authorList>
            <person name="Lastovetsky O.A."/>
            <person name="Gaspar M.L."/>
            <person name="Mondo S.J."/>
            <person name="LaButti K.M."/>
            <person name="Sandor L."/>
            <person name="Grigoriev I.V."/>
            <person name="Henry S.A."/>
            <person name="Pawlowska T.E."/>
        </authorList>
    </citation>
    <scope>NUCLEOTIDE SEQUENCE [LARGE SCALE GENOMIC DNA]</scope>
    <source>
        <strain evidence="3 4">ATCC 11559</strain>
    </source>
</reference>
<dbReference type="PANTHER" id="PTHR31836:SF28">
    <property type="entry name" value="SRCR DOMAIN-CONTAINING PROTEIN-RELATED"/>
    <property type="match status" value="1"/>
</dbReference>
<accession>A0A0A1P681</accession>
<dbReference type="CDD" id="cd22191">
    <property type="entry name" value="DPBB_RlpA_EXP_N-like"/>
    <property type="match status" value="1"/>
</dbReference>
<evidence type="ECO:0000313" key="3">
    <source>
        <dbReference type="EMBL" id="ORE16501.1"/>
    </source>
</evidence>
<dbReference type="Gene3D" id="2.40.40.10">
    <property type="entry name" value="RlpA-like domain"/>
    <property type="match status" value="1"/>
</dbReference>
<keyword evidence="1 2" id="KW-0732">Signal</keyword>
<evidence type="ECO:0000256" key="1">
    <source>
        <dbReference type="ARBA" id="ARBA00022729"/>
    </source>
</evidence>
<dbReference type="AlphaFoldDB" id="A0A0A1P681"/>
<dbReference type="PANTHER" id="PTHR31836">
    <property type="match status" value="1"/>
</dbReference>
<dbReference type="SUPFAM" id="SSF50685">
    <property type="entry name" value="Barwin-like endoglucanases"/>
    <property type="match status" value="1"/>
</dbReference>
<evidence type="ECO:0008006" key="5">
    <source>
        <dbReference type="Google" id="ProtNLM"/>
    </source>
</evidence>
<gene>
    <name evidence="3" type="ORF">BCV71DRAFT_201763</name>
</gene>
<name>A0A0A1P681_RHIZD</name>
<feature type="signal peptide" evidence="2">
    <location>
        <begin position="1"/>
        <end position="21"/>
    </location>
</feature>
<proteinExistence type="predicted"/>
<protein>
    <recommendedName>
        <fullName evidence="5">RlpA-like protein double-psi beta-barrel domain-containing protein</fullName>
    </recommendedName>
</protein>
<evidence type="ECO:0000256" key="2">
    <source>
        <dbReference type="SAM" id="SignalP"/>
    </source>
</evidence>
<evidence type="ECO:0000313" key="4">
    <source>
        <dbReference type="Proteomes" id="UP000242381"/>
    </source>
</evidence>
<sequence length="143" mass="15261">MKLCSFLLCILFALLATLASSQPVNDKRGLGALVGSIIQGVATLFDPVREGGSQGACGPFATKHSHIVALNAHDYGDLNKKSHWCGKKIKIMYKGRTTVATITDACPGCDAGCLDLTQAVWNELGEDPKVGRLKIKWAPCDNC</sequence>
<dbReference type="VEuPathDB" id="FungiDB:BCV72DRAFT_284838"/>
<organism evidence="3 4">
    <name type="scientific">Rhizopus microsporus</name>
    <dbReference type="NCBI Taxonomy" id="58291"/>
    <lineage>
        <taxon>Eukaryota</taxon>
        <taxon>Fungi</taxon>
        <taxon>Fungi incertae sedis</taxon>
        <taxon>Mucoromycota</taxon>
        <taxon>Mucoromycotina</taxon>
        <taxon>Mucoromycetes</taxon>
        <taxon>Mucorales</taxon>
        <taxon>Mucorineae</taxon>
        <taxon>Rhizopodaceae</taxon>
        <taxon>Rhizopus</taxon>
    </lineage>
</organism>
<feature type="chain" id="PRO_5030003956" description="RlpA-like protein double-psi beta-barrel domain-containing protein" evidence="2">
    <location>
        <begin position="22"/>
        <end position="143"/>
    </location>
</feature>
<dbReference type="OMA" id="KKSHWCG"/>
<dbReference type="InterPro" id="IPR036908">
    <property type="entry name" value="RlpA-like_sf"/>
</dbReference>
<dbReference type="Proteomes" id="UP000242381">
    <property type="component" value="Unassembled WGS sequence"/>
</dbReference>
<dbReference type="InterPro" id="IPR051477">
    <property type="entry name" value="Expansin_CellWall"/>
</dbReference>